<dbReference type="PROSITE" id="PS51450">
    <property type="entry name" value="LRR"/>
    <property type="match status" value="9"/>
</dbReference>
<sequence>NVEELNELKELNLGNNNIHHIENALQNIKNLKSLNLSGNPIYNIKDLCHLANIESLKYLQFADLLYGECPIVQMCNYRPYAVYNLPNLEELDTFTITTSERQQVEDFYRIKMAFYTNSYQQLLNTHYSELENKDKENRDVTAQFRECLFIYNLKEIEKKKNPEMSKETCHEHIKTKLAHLPLNIKKWDNVLSEWKAIKEEDIKVKQCELNYELKTAGNITFNEFSEDCELKNSYQALLTHFLCSHTQRKYGVGGIQLQKVIQIKNKGLELLWRSLKINRKKHMRPTFMILHSPQPASKQTTWPFQLCEIGFVAMKEYKLEITDCVNFNDLAWFKQTTKKKSLLSALSYEHTKQRHVCLIVKFPSHLKLKRIRKQARIEDGNNLTATEERFCSIFQVSDPKAVIPICMLEYQYIIENSLETFKRRMGWTCDIHAAQLSQVSLPTYLVLDEMSILKILPQDTNYDQLTELTLSGCGIKTIGTLPKYPNVKILNMSCNELTNLSELNAFPNLKYLDISFNSIYSLENSQNIPCLETLNISWNQMIKLLDCISCLKNQTPELLNLNISRNPFDITEKDHVFYLIHQQLPNLEILNDIKIMNSFLQNAITVDLKSDDLLTKGRTIPQILHVKETQLKWKAEICNEIKTENINRKKITKNDTSLKWISLTQKYIVSIKQEDTIKETLWADFSHNLINDLNFLAKGVMLQELSLKHNVIQELGTWLHNLKNLVKLDLSCNYITTLKYFYGSSYPSLKVLNVSKNWIKNLNGIEKCEVLDEFYASHNQLAELDDLHGIQNCKALKIIDLSSNPLQGCKELSKFITFHLSKIEMLSGSCIHTNDAAETAEVFGGCLDEEYFLRYHSVEDHKNMTELTLKDCQLKKINIHGDLLPNLTSLHLENNKISSLWNFRVFPNLETLRLSYNHVTHMKHTSDSDDEKKCKLFFPSLKTLFLDNNGIINLNTLRLNSIKKLETLFLHDNELINIYNLQELQFLQNLVLDRNKLECNYSEEFSRFSQIKEIYLEDNKIQNLQFLRSMKLLERVFIGKNDISDPEELKNCKMLKNLHEIGLLGNPMCHKINYYLAINLYIPNVTIVDGADTTQLSEQNHQ</sequence>
<keyword evidence="4" id="KW-1185">Reference proteome</keyword>
<gene>
    <name evidence="3" type="ORF">L9F63_016166</name>
</gene>
<dbReference type="SUPFAM" id="SSF52075">
    <property type="entry name" value="Outer arm dynein light chain 1"/>
    <property type="match status" value="1"/>
</dbReference>
<dbReference type="PANTHER" id="PTHR46652:SF3">
    <property type="entry name" value="LEUCINE-RICH REPEAT-CONTAINING PROTEIN 9"/>
    <property type="match status" value="1"/>
</dbReference>
<organism evidence="3 4">
    <name type="scientific">Diploptera punctata</name>
    <name type="common">Pacific beetle cockroach</name>
    <dbReference type="NCBI Taxonomy" id="6984"/>
    <lineage>
        <taxon>Eukaryota</taxon>
        <taxon>Metazoa</taxon>
        <taxon>Ecdysozoa</taxon>
        <taxon>Arthropoda</taxon>
        <taxon>Hexapoda</taxon>
        <taxon>Insecta</taxon>
        <taxon>Pterygota</taxon>
        <taxon>Neoptera</taxon>
        <taxon>Polyneoptera</taxon>
        <taxon>Dictyoptera</taxon>
        <taxon>Blattodea</taxon>
        <taxon>Blaberoidea</taxon>
        <taxon>Blaberidae</taxon>
        <taxon>Diplopterinae</taxon>
        <taxon>Diploptera</taxon>
    </lineage>
</organism>
<reference evidence="3" key="1">
    <citation type="journal article" date="2023" name="IScience">
        <title>Live-bearing cockroach genome reveals convergent evolutionary mechanisms linked to viviparity in insects and beyond.</title>
        <authorList>
            <person name="Fouks B."/>
            <person name="Harrison M.C."/>
            <person name="Mikhailova A.A."/>
            <person name="Marchal E."/>
            <person name="English S."/>
            <person name="Carruthers M."/>
            <person name="Jennings E.C."/>
            <person name="Chiamaka E.L."/>
            <person name="Frigard R.A."/>
            <person name="Pippel M."/>
            <person name="Attardo G.M."/>
            <person name="Benoit J.B."/>
            <person name="Bornberg-Bauer E."/>
            <person name="Tobe S.S."/>
        </authorList>
    </citation>
    <scope>NUCLEOTIDE SEQUENCE</scope>
    <source>
        <strain evidence="3">Stay&amp;Tobe</strain>
    </source>
</reference>
<dbReference type="PANTHER" id="PTHR46652">
    <property type="entry name" value="LEUCINE-RICH REPEAT AND IQ DOMAIN-CONTAINING PROTEIN 1-RELATED"/>
    <property type="match status" value="1"/>
</dbReference>
<evidence type="ECO:0000313" key="4">
    <source>
        <dbReference type="Proteomes" id="UP001233999"/>
    </source>
</evidence>
<dbReference type="InterPro" id="IPR050836">
    <property type="entry name" value="SDS22/Internalin_LRR"/>
</dbReference>
<proteinExistence type="predicted"/>
<feature type="non-terminal residue" evidence="3">
    <location>
        <position position="1"/>
    </location>
</feature>
<reference evidence="3" key="2">
    <citation type="submission" date="2023-05" db="EMBL/GenBank/DDBJ databases">
        <authorList>
            <person name="Fouks B."/>
        </authorList>
    </citation>
    <scope>NUCLEOTIDE SEQUENCE</scope>
    <source>
        <strain evidence="3">Stay&amp;Tobe</strain>
        <tissue evidence="3">Testes</tissue>
    </source>
</reference>
<name>A0AAD8A1A7_DIPPU</name>
<accession>A0AAD8A1A7</accession>
<dbReference type="InterPro" id="IPR003591">
    <property type="entry name" value="Leu-rich_rpt_typical-subtyp"/>
</dbReference>
<dbReference type="SUPFAM" id="SSF52058">
    <property type="entry name" value="L domain-like"/>
    <property type="match status" value="2"/>
</dbReference>
<dbReference type="InterPro" id="IPR032675">
    <property type="entry name" value="LRR_dom_sf"/>
</dbReference>
<dbReference type="Proteomes" id="UP001233999">
    <property type="component" value="Unassembled WGS sequence"/>
</dbReference>
<evidence type="ECO:0000256" key="1">
    <source>
        <dbReference type="ARBA" id="ARBA00022614"/>
    </source>
</evidence>
<dbReference type="InterPro" id="IPR001611">
    <property type="entry name" value="Leu-rich_rpt"/>
</dbReference>
<dbReference type="SMART" id="SM00365">
    <property type="entry name" value="LRR_SD22"/>
    <property type="match status" value="10"/>
</dbReference>
<protein>
    <submittedName>
        <fullName evidence="3">Uncharacterized protein</fullName>
    </submittedName>
</protein>
<dbReference type="Pfam" id="PF14580">
    <property type="entry name" value="LRR_9"/>
    <property type="match status" value="1"/>
</dbReference>
<comment type="caution">
    <text evidence="3">The sequence shown here is derived from an EMBL/GenBank/DDBJ whole genome shotgun (WGS) entry which is preliminary data.</text>
</comment>
<evidence type="ECO:0000313" key="3">
    <source>
        <dbReference type="EMBL" id="KAJ9590780.1"/>
    </source>
</evidence>
<dbReference type="SMART" id="SM00369">
    <property type="entry name" value="LRR_TYP"/>
    <property type="match status" value="7"/>
</dbReference>
<dbReference type="Gene3D" id="3.80.10.10">
    <property type="entry name" value="Ribonuclease Inhibitor"/>
    <property type="match status" value="6"/>
</dbReference>
<keyword evidence="2" id="KW-0677">Repeat</keyword>
<dbReference type="Pfam" id="PF13855">
    <property type="entry name" value="LRR_8"/>
    <property type="match status" value="1"/>
</dbReference>
<keyword evidence="1" id="KW-0433">Leucine-rich repeat</keyword>
<dbReference type="EMBL" id="JASPKZ010004195">
    <property type="protein sequence ID" value="KAJ9590780.1"/>
    <property type="molecule type" value="Genomic_DNA"/>
</dbReference>
<evidence type="ECO:0000256" key="2">
    <source>
        <dbReference type="ARBA" id="ARBA00022737"/>
    </source>
</evidence>
<dbReference type="AlphaFoldDB" id="A0AAD8A1A7"/>